<dbReference type="GeneID" id="90072269"/>
<proteinExistence type="inferred from homology"/>
<dbReference type="Gene3D" id="3.40.50.1820">
    <property type="entry name" value="alpha/beta hydrolase"/>
    <property type="match status" value="1"/>
</dbReference>
<dbReference type="EMBL" id="BTFZ01000002">
    <property type="protein sequence ID" value="GMM34290.1"/>
    <property type="molecule type" value="Genomic_DNA"/>
</dbReference>
<evidence type="ECO:0000313" key="3">
    <source>
        <dbReference type="EMBL" id="GMM34290.1"/>
    </source>
</evidence>
<dbReference type="AlphaFoldDB" id="A0AAV5QIH6"/>
<comment type="caution">
    <text evidence="3">The sequence shown here is derived from an EMBL/GenBank/DDBJ whole genome shotgun (WGS) entry which is preliminary data.</text>
</comment>
<accession>A0AAV5QIH6</accession>
<dbReference type="RefSeq" id="XP_064851290.1">
    <property type="nucleotide sequence ID" value="XM_064995218.1"/>
</dbReference>
<evidence type="ECO:0000256" key="2">
    <source>
        <dbReference type="ARBA" id="ARBA00022801"/>
    </source>
</evidence>
<dbReference type="GO" id="GO:0016787">
    <property type="term" value="F:hydrolase activity"/>
    <property type="evidence" value="ECO:0007669"/>
    <property type="project" value="UniProtKB-KW"/>
</dbReference>
<dbReference type="PANTHER" id="PTHR46118:SF4">
    <property type="entry name" value="PROTEIN ABHD11"/>
    <property type="match status" value="1"/>
</dbReference>
<name>A0AAV5QIH6_9ASCO</name>
<sequence length="356" mass="41371">MLRYSSFKNISRVGVTKRLVSTISRFPEEQLFSSKGHSFDFDVYKPSHSFLPKSLNNPDEPVIFIHDFLSNKSANKVEVNDISKTLETNVYTANLRNHFSRMKQIEFAKPFDINTLLDDLVEFYKELGFEKVMLIGEGLGGKIAMLASLLRSKDMNIEKLVVIESLPQDLTATASAELESWVKGLAFLLNDSKITKFDREYLEKCYEILSTKYGIKDNRTLGYLLSNITNQRVNSKELNKYQYLESRVPVNHIIESSFLEDYEKWPMSEIKESKFDKPTLFLMGRNSTYYPKALNETLKMNSNISKYFPKSTLKTFTSDHWLLHTQSAHATNAICQFLLYEHNPMYDKLRNFEEQE</sequence>
<dbReference type="InterPro" id="IPR029058">
    <property type="entry name" value="AB_hydrolase_fold"/>
</dbReference>
<comment type="similarity">
    <text evidence="1">Belongs to the AB hydrolase superfamily.</text>
</comment>
<protein>
    <submittedName>
        <fullName evidence="3">Uncharacterized protein</fullName>
    </submittedName>
</protein>
<keyword evidence="2" id="KW-0378">Hydrolase</keyword>
<dbReference type="Proteomes" id="UP001360560">
    <property type="component" value="Unassembled WGS sequence"/>
</dbReference>
<organism evidence="3 4">
    <name type="scientific">Saccharomycopsis crataegensis</name>
    <dbReference type="NCBI Taxonomy" id="43959"/>
    <lineage>
        <taxon>Eukaryota</taxon>
        <taxon>Fungi</taxon>
        <taxon>Dikarya</taxon>
        <taxon>Ascomycota</taxon>
        <taxon>Saccharomycotina</taxon>
        <taxon>Saccharomycetes</taxon>
        <taxon>Saccharomycopsidaceae</taxon>
        <taxon>Saccharomycopsis</taxon>
    </lineage>
</organism>
<keyword evidence="4" id="KW-1185">Reference proteome</keyword>
<reference evidence="3 4" key="1">
    <citation type="journal article" date="2023" name="Elife">
        <title>Identification of key yeast species and microbe-microbe interactions impacting larval growth of Drosophila in the wild.</title>
        <authorList>
            <person name="Mure A."/>
            <person name="Sugiura Y."/>
            <person name="Maeda R."/>
            <person name="Honda K."/>
            <person name="Sakurai N."/>
            <person name="Takahashi Y."/>
            <person name="Watada M."/>
            <person name="Katoh T."/>
            <person name="Gotoh A."/>
            <person name="Gotoh Y."/>
            <person name="Taniguchi I."/>
            <person name="Nakamura K."/>
            <person name="Hayashi T."/>
            <person name="Katayama T."/>
            <person name="Uemura T."/>
            <person name="Hattori Y."/>
        </authorList>
    </citation>
    <scope>NUCLEOTIDE SEQUENCE [LARGE SCALE GENOMIC DNA]</scope>
    <source>
        <strain evidence="3 4">SC-9</strain>
    </source>
</reference>
<gene>
    <name evidence="3" type="ORF">DASC09_016150</name>
</gene>
<evidence type="ECO:0000256" key="1">
    <source>
        <dbReference type="ARBA" id="ARBA00008645"/>
    </source>
</evidence>
<dbReference type="SUPFAM" id="SSF53474">
    <property type="entry name" value="alpha/beta-Hydrolases"/>
    <property type="match status" value="1"/>
</dbReference>
<dbReference type="PANTHER" id="PTHR46118">
    <property type="entry name" value="PROTEIN ABHD11"/>
    <property type="match status" value="1"/>
</dbReference>
<evidence type="ECO:0000313" key="4">
    <source>
        <dbReference type="Proteomes" id="UP001360560"/>
    </source>
</evidence>